<dbReference type="AlphaFoldDB" id="A0A4Y2DK88"/>
<keyword evidence="3" id="KW-1185">Reference proteome</keyword>
<evidence type="ECO:0000259" key="1">
    <source>
        <dbReference type="Pfam" id="PF20209"/>
    </source>
</evidence>
<evidence type="ECO:0000313" key="2">
    <source>
        <dbReference type="EMBL" id="GBM17240.1"/>
    </source>
</evidence>
<dbReference type="InterPro" id="IPR046700">
    <property type="entry name" value="DUF6570"/>
</dbReference>
<gene>
    <name evidence="2" type="ORF">AVEN_95493_1</name>
</gene>
<dbReference type="Pfam" id="PF20209">
    <property type="entry name" value="DUF6570"/>
    <property type="match status" value="1"/>
</dbReference>
<proteinExistence type="predicted"/>
<evidence type="ECO:0000313" key="3">
    <source>
        <dbReference type="Proteomes" id="UP000499080"/>
    </source>
</evidence>
<sequence>MKAADEHITRIASDALRHAQERATETADEHISRLSFHALRHAQTRAIENTEVVKYRLTSPKPYLPPELSAKKDLLVCRRCNTHLKSSKSHAPSKAYWNNLLPGDISGEIAALTEPERRLLQRIIPYVKVIKFPGRFGQYGFKGHATLFALDIFEVSEKLSEMLPRSSTDVGIVVVT</sequence>
<dbReference type="OrthoDB" id="416437at2759"/>
<organism evidence="2 3">
    <name type="scientific">Araneus ventricosus</name>
    <name type="common">Orbweaver spider</name>
    <name type="synonym">Epeira ventricosa</name>
    <dbReference type="NCBI Taxonomy" id="182803"/>
    <lineage>
        <taxon>Eukaryota</taxon>
        <taxon>Metazoa</taxon>
        <taxon>Ecdysozoa</taxon>
        <taxon>Arthropoda</taxon>
        <taxon>Chelicerata</taxon>
        <taxon>Arachnida</taxon>
        <taxon>Araneae</taxon>
        <taxon>Araneomorphae</taxon>
        <taxon>Entelegynae</taxon>
        <taxon>Araneoidea</taxon>
        <taxon>Araneidae</taxon>
        <taxon>Araneus</taxon>
    </lineage>
</organism>
<protein>
    <recommendedName>
        <fullName evidence="1">DUF6570 domain-containing protein</fullName>
    </recommendedName>
</protein>
<feature type="domain" description="DUF6570" evidence="1">
    <location>
        <begin position="90"/>
        <end position="171"/>
    </location>
</feature>
<comment type="caution">
    <text evidence="2">The sequence shown here is derived from an EMBL/GenBank/DDBJ whole genome shotgun (WGS) entry which is preliminary data.</text>
</comment>
<reference evidence="2 3" key="1">
    <citation type="journal article" date="2019" name="Sci. Rep.">
        <title>Orb-weaving spider Araneus ventricosus genome elucidates the spidroin gene catalogue.</title>
        <authorList>
            <person name="Kono N."/>
            <person name="Nakamura H."/>
            <person name="Ohtoshi R."/>
            <person name="Moran D.A.P."/>
            <person name="Shinohara A."/>
            <person name="Yoshida Y."/>
            <person name="Fujiwara M."/>
            <person name="Mori M."/>
            <person name="Tomita M."/>
            <person name="Arakawa K."/>
        </authorList>
    </citation>
    <scope>NUCLEOTIDE SEQUENCE [LARGE SCALE GENOMIC DNA]</scope>
</reference>
<dbReference type="EMBL" id="BGPR01243283">
    <property type="protein sequence ID" value="GBM17240.1"/>
    <property type="molecule type" value="Genomic_DNA"/>
</dbReference>
<name>A0A4Y2DK88_ARAVE</name>
<dbReference type="Proteomes" id="UP000499080">
    <property type="component" value="Unassembled WGS sequence"/>
</dbReference>
<accession>A0A4Y2DK88</accession>